<feature type="signal peptide" evidence="1">
    <location>
        <begin position="1"/>
        <end position="21"/>
    </location>
</feature>
<evidence type="ECO:0000313" key="2">
    <source>
        <dbReference type="EMBL" id="ALC41468.1"/>
    </source>
</evidence>
<dbReference type="STRING" id="30019.A0A0M5J2L4"/>
<evidence type="ECO:0000313" key="3">
    <source>
        <dbReference type="Proteomes" id="UP000494163"/>
    </source>
</evidence>
<dbReference type="OrthoDB" id="7861938at2759"/>
<name>A0A0M5J2L4_DROBS</name>
<dbReference type="Proteomes" id="UP000494163">
    <property type="component" value="Chromosome 2R"/>
</dbReference>
<keyword evidence="3" id="KW-1185">Reference proteome</keyword>
<protein>
    <submittedName>
        <fullName evidence="2">CG13216</fullName>
    </submittedName>
</protein>
<dbReference type="OMA" id="QPSVDNF"/>
<organism evidence="2 3">
    <name type="scientific">Drosophila busckii</name>
    <name type="common">Fruit fly</name>
    <dbReference type="NCBI Taxonomy" id="30019"/>
    <lineage>
        <taxon>Eukaryota</taxon>
        <taxon>Metazoa</taxon>
        <taxon>Ecdysozoa</taxon>
        <taxon>Arthropoda</taxon>
        <taxon>Hexapoda</taxon>
        <taxon>Insecta</taxon>
        <taxon>Pterygota</taxon>
        <taxon>Neoptera</taxon>
        <taxon>Endopterygota</taxon>
        <taxon>Diptera</taxon>
        <taxon>Brachycera</taxon>
        <taxon>Muscomorpha</taxon>
        <taxon>Ephydroidea</taxon>
        <taxon>Drosophilidae</taxon>
        <taxon>Drosophila</taxon>
    </lineage>
</organism>
<evidence type="ECO:0000256" key="1">
    <source>
        <dbReference type="SAM" id="SignalP"/>
    </source>
</evidence>
<dbReference type="AlphaFoldDB" id="A0A0M5J2L4"/>
<reference evidence="2 3" key="1">
    <citation type="submission" date="2015-08" db="EMBL/GenBank/DDBJ databases">
        <title>Ancestral chromatin configuration constrains chromatin evolution on differentiating sex chromosomes in Drosophila.</title>
        <authorList>
            <person name="Zhou Q."/>
            <person name="Bachtrog D."/>
        </authorList>
    </citation>
    <scope>NUCLEOTIDE SEQUENCE [LARGE SCALE GENOMIC DNA]</scope>
    <source>
        <tissue evidence="2">Whole larvae</tissue>
    </source>
</reference>
<gene>
    <name evidence="2" type="ORF">Dbus_chr2Rg1047</name>
</gene>
<sequence>MLSAVKKSLLLLALLLINCQAQPLEEQKQQQRREQRQLKNGASEADVKMMAGTANMTPTAPMQLSLAGFNQMPLGLTRYPNYPGLFYGAGAQAGAPFLGMPGLQTNIANGYPGYSDPNLGLGFNTGANFGLGGFPGNPQNAGYMYGQPMYGNQQLGTGFAAGAPNVDSFAALNNIINMANVQGLSGAAGLYPQAGAAGLYPQAGAAGLYPQAGAAGMFGQLAAAGNPNGIYGQLGAGAANGLYGQAAGMPLPSIYGASNVHGAADGMRNTHSYAPAY</sequence>
<keyword evidence="1" id="KW-0732">Signal</keyword>
<feature type="chain" id="PRO_5005803840" evidence="1">
    <location>
        <begin position="22"/>
        <end position="277"/>
    </location>
</feature>
<dbReference type="EMBL" id="CP012524">
    <property type="protein sequence ID" value="ALC41468.1"/>
    <property type="molecule type" value="Genomic_DNA"/>
</dbReference>
<proteinExistence type="predicted"/>
<accession>A0A0M5J2L4</accession>